<feature type="domain" description="Glycosyl transferase family 1" evidence="2">
    <location>
        <begin position="679"/>
        <end position="842"/>
    </location>
</feature>
<protein>
    <recommendedName>
        <fullName evidence="6">Glycosyltransferase</fullName>
    </recommendedName>
</protein>
<dbReference type="Pfam" id="PF00535">
    <property type="entry name" value="Glycos_transf_2"/>
    <property type="match status" value="1"/>
</dbReference>
<dbReference type="GO" id="GO:0016758">
    <property type="term" value="F:hexosyltransferase activity"/>
    <property type="evidence" value="ECO:0007669"/>
    <property type="project" value="UniProtKB-ARBA"/>
</dbReference>
<dbReference type="CDD" id="cd03801">
    <property type="entry name" value="GT4_PimA-like"/>
    <property type="match status" value="1"/>
</dbReference>
<comment type="similarity">
    <text evidence="1">Belongs to the glycosyltransferase 2 family.</text>
</comment>
<name>A0A329QK69_9BACL</name>
<evidence type="ECO:0000313" key="4">
    <source>
        <dbReference type="EMBL" id="RAW10898.1"/>
    </source>
</evidence>
<feature type="domain" description="Glycosyltransferase 2-like" evidence="3">
    <location>
        <begin position="27"/>
        <end position="158"/>
    </location>
</feature>
<dbReference type="Gene3D" id="3.90.550.10">
    <property type="entry name" value="Spore Coat Polysaccharide Biosynthesis Protein SpsA, Chain A"/>
    <property type="match status" value="1"/>
</dbReference>
<evidence type="ECO:0000313" key="5">
    <source>
        <dbReference type="Proteomes" id="UP000250642"/>
    </source>
</evidence>
<organism evidence="4 5">
    <name type="scientific">Paenibacillus taichungensis</name>
    <dbReference type="NCBI Taxonomy" id="484184"/>
    <lineage>
        <taxon>Bacteria</taxon>
        <taxon>Bacillati</taxon>
        <taxon>Bacillota</taxon>
        <taxon>Bacilli</taxon>
        <taxon>Bacillales</taxon>
        <taxon>Paenibacillaceae</taxon>
        <taxon>Paenibacillus</taxon>
    </lineage>
</organism>
<dbReference type="EMBL" id="QEVW01000022">
    <property type="protein sequence ID" value="RAW10898.1"/>
    <property type="molecule type" value="Genomic_DNA"/>
</dbReference>
<evidence type="ECO:0000259" key="3">
    <source>
        <dbReference type="Pfam" id="PF00535"/>
    </source>
</evidence>
<dbReference type="SUPFAM" id="SSF53448">
    <property type="entry name" value="Nucleotide-diphospho-sugar transferases"/>
    <property type="match status" value="1"/>
</dbReference>
<comment type="caution">
    <text evidence="4">The sequence shown here is derived from an EMBL/GenBank/DDBJ whole genome shotgun (WGS) entry which is preliminary data.</text>
</comment>
<dbReference type="Proteomes" id="UP000250642">
    <property type="component" value="Unassembled WGS sequence"/>
</dbReference>
<evidence type="ECO:0000259" key="2">
    <source>
        <dbReference type="Pfam" id="PF00534"/>
    </source>
</evidence>
<dbReference type="PANTHER" id="PTHR22916:SF3">
    <property type="entry name" value="UDP-GLCNAC:BETAGAL BETA-1,3-N-ACETYLGLUCOSAMINYLTRANSFERASE-LIKE PROTEIN 1"/>
    <property type="match status" value="1"/>
</dbReference>
<dbReference type="PANTHER" id="PTHR22916">
    <property type="entry name" value="GLYCOSYLTRANSFERASE"/>
    <property type="match status" value="1"/>
</dbReference>
<evidence type="ECO:0000256" key="1">
    <source>
        <dbReference type="ARBA" id="ARBA00006739"/>
    </source>
</evidence>
<reference evidence="4 5" key="1">
    <citation type="submission" date="2018-04" db="EMBL/GenBank/DDBJ databases">
        <title>Paenibacillus taichungensis Genome sequencing and assembly.</title>
        <authorList>
            <person name="Xu J."/>
            <person name="Rensing C."/>
            <person name="Mazhar H.S."/>
        </authorList>
    </citation>
    <scope>NUCLEOTIDE SEQUENCE [LARGE SCALE GENOMIC DNA]</scope>
    <source>
        <strain evidence="4 5">NC1</strain>
    </source>
</reference>
<dbReference type="AlphaFoldDB" id="A0A329QK69"/>
<sequence>MIMKFQEFTKDQHILDNGYENNNPLVSIVMPTYSRMAEGFLKRCIESVLSQTYKNFEFIIIDDGSSDGSQDLITQFASKDNRIVYIRHDINCGLPAVRTNEGILKARGDYVAFIFDDNIWDPLFLEVLLDAMNSKPADVQYSITNMKVNDEQYFLLGEWPLTFEILYHLNTIPNGSVLCKRSFFEKYGLYDSHIGMRRLCDWDLWFRAKSLGASFNFVNKILSTELGPSSPVSLGLSVKMDYKLTYAYMTDEKLISARTKKLLPDTIDQFDVFDFNALLPYLKNYDEYLNVENIVYKPFFEGHTYYKNENSFNNRLFGINNNQLSPFKSEFNLNRKIRILLVCNVYNDKISKYKELLHQQHADSIIITCGEWQLSSFSPSDIDFLFLVDCTGLFITDFVSQYKELNIPIIFLISYGLQSNRFPDVLDYNQLECVQNVFKMDLYFPKNGLPWNDEQLQAAIQLMDLSSLVINLTNNDDSFIRTSTRKIPLEEDEFSNYIIYTAQLLANINHNKCFIFLNSSMISGSEIYGVQIGKMLHSAGIDVQICVPDEKNYGDDENVENINEYIQDLGLKPIINAPYNIRNRDDNYIESLLNWISNQDIGLIICSSYIQDIVSAASMVDVHSVFALFQPTGYSDERMLELKAAASGTISDSDWAAKLYNQAFDLTTVKIPSIVFNHKFNEKNNEGQKISIAIGGTLQKRKRQLEAVEACHLLIQHGHNIELNIYGYKLQMLSSYVEEIQSYIEKNELKDNIRLHGLAPMEEIISNNDIILSTSVDESIPQTLLICAAGGLIPVACPCGGIPELIVDELTGYLSKDFTTISIFQTLEKAIKNKGKWKGISNNINDLINNEYSLELVRSKLLEHLMLKTSAQKLKNHTFSTSHGLNPIATKVIDADSISFSRPISTSKKYKFICTIDKLSEIGIIFGTLNGEVGTGTIHMALFSNGRKLRDSIIEISNISFNDWTYFKFEPLLNCSEKHFTIQLSFQSTFKVIGTFENKNRRGYLYKLLNRLSIYLPIVDLLHIDLKE</sequence>
<dbReference type="InterPro" id="IPR001173">
    <property type="entry name" value="Glyco_trans_2-like"/>
</dbReference>
<accession>A0A329QK69</accession>
<proteinExistence type="inferred from homology"/>
<dbReference type="InterPro" id="IPR001296">
    <property type="entry name" value="Glyco_trans_1"/>
</dbReference>
<dbReference type="SUPFAM" id="SSF53756">
    <property type="entry name" value="UDP-Glycosyltransferase/glycogen phosphorylase"/>
    <property type="match status" value="1"/>
</dbReference>
<dbReference type="InterPro" id="IPR029044">
    <property type="entry name" value="Nucleotide-diphossugar_trans"/>
</dbReference>
<evidence type="ECO:0008006" key="6">
    <source>
        <dbReference type="Google" id="ProtNLM"/>
    </source>
</evidence>
<dbReference type="Pfam" id="PF00534">
    <property type="entry name" value="Glycos_transf_1"/>
    <property type="match status" value="1"/>
</dbReference>
<gene>
    <name evidence="4" type="ORF">DC345_26500</name>
</gene>
<dbReference type="Gene3D" id="3.40.50.2000">
    <property type="entry name" value="Glycogen Phosphorylase B"/>
    <property type="match status" value="1"/>
</dbReference>